<evidence type="ECO:0008006" key="5">
    <source>
        <dbReference type="Google" id="ProtNLM"/>
    </source>
</evidence>
<dbReference type="InterPro" id="IPR013919">
    <property type="entry name" value="Pex16"/>
</dbReference>
<feature type="region of interest" description="Disordered" evidence="2">
    <location>
        <begin position="665"/>
        <end position="694"/>
    </location>
</feature>
<dbReference type="OrthoDB" id="2021143at2759"/>
<comment type="similarity">
    <text evidence="1">Belongs to the peroxin-16 family.</text>
</comment>
<dbReference type="GO" id="GO:0007031">
    <property type="term" value="P:peroxisome organization"/>
    <property type="evidence" value="ECO:0007669"/>
    <property type="project" value="TreeGrafter"/>
</dbReference>
<feature type="compositionally biased region" description="Gly residues" evidence="2">
    <location>
        <begin position="404"/>
        <end position="418"/>
    </location>
</feature>
<name>A0A388KF16_CHABU</name>
<feature type="compositionally biased region" description="Low complexity" evidence="2">
    <location>
        <begin position="357"/>
        <end position="366"/>
    </location>
</feature>
<evidence type="ECO:0000313" key="3">
    <source>
        <dbReference type="EMBL" id="GBG68640.1"/>
    </source>
</evidence>
<evidence type="ECO:0000256" key="2">
    <source>
        <dbReference type="SAM" id="MobiDB-lite"/>
    </source>
</evidence>
<evidence type="ECO:0000313" key="4">
    <source>
        <dbReference type="Proteomes" id="UP000265515"/>
    </source>
</evidence>
<dbReference type="Proteomes" id="UP000265515">
    <property type="component" value="Unassembled WGS sequence"/>
</dbReference>
<dbReference type="PANTHER" id="PTHR13299:SF0">
    <property type="entry name" value="PEROXISOMAL MEMBRANE PROTEIN PEX16"/>
    <property type="match status" value="1"/>
</dbReference>
<dbReference type="GO" id="GO:0005778">
    <property type="term" value="C:peroxisomal membrane"/>
    <property type="evidence" value="ECO:0007669"/>
    <property type="project" value="TreeGrafter"/>
</dbReference>
<dbReference type="PANTHER" id="PTHR13299">
    <property type="entry name" value="PEROXISOMAL MEMBRANE PROTEIN PEX16"/>
    <property type="match status" value="1"/>
</dbReference>
<proteinExistence type="inferred from homology"/>
<feature type="region of interest" description="Disordered" evidence="2">
    <location>
        <begin position="466"/>
        <end position="547"/>
    </location>
</feature>
<feature type="region of interest" description="Disordered" evidence="2">
    <location>
        <begin position="340"/>
        <end position="430"/>
    </location>
</feature>
<accession>A0A388KF16</accession>
<feature type="compositionally biased region" description="Low complexity" evidence="2">
    <location>
        <begin position="515"/>
        <end position="533"/>
    </location>
</feature>
<dbReference type="STRING" id="69332.A0A388KF16"/>
<evidence type="ECO:0000256" key="1">
    <source>
        <dbReference type="ARBA" id="ARBA00009505"/>
    </source>
</evidence>
<dbReference type="Pfam" id="PF08610">
    <property type="entry name" value="Pex16"/>
    <property type="match status" value="2"/>
</dbReference>
<reference evidence="3 4" key="1">
    <citation type="journal article" date="2018" name="Cell">
        <title>The Chara Genome: Secondary Complexity and Implications for Plant Terrestrialization.</title>
        <authorList>
            <person name="Nishiyama T."/>
            <person name="Sakayama H."/>
            <person name="Vries J.D."/>
            <person name="Buschmann H."/>
            <person name="Saint-Marcoux D."/>
            <person name="Ullrich K.K."/>
            <person name="Haas F.B."/>
            <person name="Vanderstraeten L."/>
            <person name="Becker D."/>
            <person name="Lang D."/>
            <person name="Vosolsobe S."/>
            <person name="Rombauts S."/>
            <person name="Wilhelmsson P.K.I."/>
            <person name="Janitza P."/>
            <person name="Kern R."/>
            <person name="Heyl A."/>
            <person name="Rumpler F."/>
            <person name="Villalobos L.I.A.C."/>
            <person name="Clay J.M."/>
            <person name="Skokan R."/>
            <person name="Toyoda A."/>
            <person name="Suzuki Y."/>
            <person name="Kagoshima H."/>
            <person name="Schijlen E."/>
            <person name="Tajeshwar N."/>
            <person name="Catarino B."/>
            <person name="Hetherington A.J."/>
            <person name="Saltykova A."/>
            <person name="Bonnot C."/>
            <person name="Breuninger H."/>
            <person name="Symeonidi A."/>
            <person name="Radhakrishnan G.V."/>
            <person name="Van Nieuwerburgh F."/>
            <person name="Deforce D."/>
            <person name="Chang C."/>
            <person name="Karol K.G."/>
            <person name="Hedrich R."/>
            <person name="Ulvskov P."/>
            <person name="Glockner G."/>
            <person name="Delwiche C.F."/>
            <person name="Petrasek J."/>
            <person name="Van de Peer Y."/>
            <person name="Friml J."/>
            <person name="Beilby M."/>
            <person name="Dolan L."/>
            <person name="Kohara Y."/>
            <person name="Sugano S."/>
            <person name="Fujiyama A."/>
            <person name="Delaux P.-M."/>
            <person name="Quint M."/>
            <person name="TheiBen G."/>
            <person name="Hagemann M."/>
            <person name="Harholt J."/>
            <person name="Dunand C."/>
            <person name="Zachgo S."/>
            <person name="Langdale J."/>
            <person name="Maumus F."/>
            <person name="Straeten D.V.D."/>
            <person name="Gould S.B."/>
            <person name="Rensing S.A."/>
        </authorList>
    </citation>
    <scope>NUCLEOTIDE SEQUENCE [LARGE SCALE GENOMIC DNA]</scope>
    <source>
        <strain evidence="3 4">S276</strain>
    </source>
</reference>
<organism evidence="3 4">
    <name type="scientific">Chara braunii</name>
    <name type="common">Braun's stonewort</name>
    <dbReference type="NCBI Taxonomy" id="69332"/>
    <lineage>
        <taxon>Eukaryota</taxon>
        <taxon>Viridiplantae</taxon>
        <taxon>Streptophyta</taxon>
        <taxon>Charophyceae</taxon>
        <taxon>Charales</taxon>
        <taxon>Characeae</taxon>
        <taxon>Chara</taxon>
    </lineage>
</organism>
<dbReference type="Gramene" id="GBG68640">
    <property type="protein sequence ID" value="GBG68640"/>
    <property type="gene ID" value="CBR_g3181"/>
</dbReference>
<dbReference type="AlphaFoldDB" id="A0A388KF16"/>
<comment type="caution">
    <text evidence="3">The sequence shown here is derived from an EMBL/GenBank/DDBJ whole genome shotgun (WGS) entry which is preliminary data.</text>
</comment>
<dbReference type="EMBL" id="BFEA01000103">
    <property type="protein sequence ID" value="GBG68640.1"/>
    <property type="molecule type" value="Genomic_DNA"/>
</dbReference>
<sequence>MDAYKSWVRANYSWLSSVENAASALTWLLPERLAHSELAPETLSTLLGMFSVVNEHIVSSAPRSQTYMPSSGSRWGGLPPEGVGGGGPGMEPPMGLPSVYCGLPGGGGLDGKEGMGEARVSKQQPDADCPAWAASMPWPLMLSLSKEMENLIELVAEQFAGKDGKWSVVAVVEAIKVLTRFTILRASRGRMLINGGTEANEGEEDGAGGGGDWEEAFPLSRMERRRGGGRGVGLAGRSGAVMGGRALGFGHQQQGHEEWWSRVREGDRRGEGVYWEGEGISKSAGGAAAGGGGFGGGGGGWCQPIGQVPMEDDQRVLAFKAFNRFRAKALQGVNAASWASSRGNRGVGEWEREEGGSHSQSSVVGQAEKKKSVVGGGRLAPSSNAPHGDQWVRGSSEMTENGIRRGGGGGEGGGGGRGSDPTWQGQAKHAYPPFIPAHDAAAAAADCCGIYGSIWAADERCRSLNSPVADGRGSVPSSATPVPLSRNPTKLSPCSPLTWTPGRPAPDSPSSTADRSSNSPRLPRSGSGSSRSGSRGGEDDEDETTSFPQLGSRSLLVYSQKMKQQMMELYQLGLSRMRGYAESTAASLSFSDLPPDMRVGRQALLAAEMLFILRPLIYVLAIRRYGAKAWRPWFLSLSVDLFSLILQNYGEAVCEGKGTKWGIGGGGGGGEQLSQEDENVDGAAGGAERGRQGSLSRREREELVRRRIHLLFYLIRSPFFDVVTRRPIAVTERVMKPVPLLGTLTRKAVEILMGIQAYYFYTAAS</sequence>
<feature type="compositionally biased region" description="Polar residues" evidence="2">
    <location>
        <begin position="475"/>
        <end position="498"/>
    </location>
</feature>
<protein>
    <recommendedName>
        <fullName evidence="5">Peroxisomal membrane protein PEX16</fullName>
    </recommendedName>
</protein>
<gene>
    <name evidence="3" type="ORF">CBR_g3181</name>
</gene>
<keyword evidence="4" id="KW-1185">Reference proteome</keyword>